<feature type="domain" description="Exonuclease" evidence="1">
    <location>
        <begin position="4"/>
        <end position="170"/>
    </location>
</feature>
<comment type="caution">
    <text evidence="2">The sequence shown here is derived from an EMBL/GenBank/DDBJ whole genome shotgun (WGS) entry which is preliminary data.</text>
</comment>
<dbReference type="GO" id="GO:0006259">
    <property type="term" value="P:DNA metabolic process"/>
    <property type="evidence" value="ECO:0007669"/>
    <property type="project" value="UniProtKB-ARBA"/>
</dbReference>
<keyword evidence="2" id="KW-0540">Nuclease</keyword>
<dbReference type="AlphaFoldDB" id="A0A015SY27"/>
<sequence length="175" mass="20056">MNLSFAAIDFETATGYMESACAVGIVTVTDGEITDEYYSLIQPPENEYWRANMLVHGITPGMTESLPGFHAIYPEVKKRLQGNVVVAHNEQFDRNVLKNTMRMYGLDYDELSLPERWECTCRIYRSLGYKPVNLSACCEREGIELKHHEALSDARGCAKLYLNFLEKYRPLSTLW</sequence>
<dbReference type="InterPro" id="IPR036397">
    <property type="entry name" value="RNaseH_sf"/>
</dbReference>
<reference evidence="2 3" key="1">
    <citation type="submission" date="2014-02" db="EMBL/GenBank/DDBJ databases">
        <authorList>
            <person name="Sears C."/>
            <person name="Carroll K."/>
            <person name="Sack B.R."/>
            <person name="Qadri F."/>
            <person name="Myers L.L."/>
            <person name="Chung G.-T."/>
            <person name="Escheverria P."/>
            <person name="Fraser C.M."/>
            <person name="Sadzewicz L."/>
            <person name="Shefchek K.A."/>
            <person name="Tallon L."/>
            <person name="Das S.P."/>
            <person name="Daugherty S."/>
            <person name="Mongodin E.F."/>
        </authorList>
    </citation>
    <scope>NUCLEOTIDE SEQUENCE [LARGE SCALE GENOMIC DNA]</scope>
    <source>
        <strain evidence="3">3988T(B)14</strain>
    </source>
</reference>
<accession>A0A015SY27</accession>
<dbReference type="GeneID" id="60368520"/>
<dbReference type="EMBL" id="JGCY01000247">
    <property type="protein sequence ID" value="EXY75117.1"/>
    <property type="molecule type" value="Genomic_DNA"/>
</dbReference>
<dbReference type="SMART" id="SM00479">
    <property type="entry name" value="EXOIII"/>
    <property type="match status" value="1"/>
</dbReference>
<dbReference type="SUPFAM" id="SSF53098">
    <property type="entry name" value="Ribonuclease H-like"/>
    <property type="match status" value="1"/>
</dbReference>
<dbReference type="GO" id="GO:0005829">
    <property type="term" value="C:cytosol"/>
    <property type="evidence" value="ECO:0007669"/>
    <property type="project" value="TreeGrafter"/>
</dbReference>
<dbReference type="InterPro" id="IPR012337">
    <property type="entry name" value="RNaseH-like_sf"/>
</dbReference>
<evidence type="ECO:0000313" key="2">
    <source>
        <dbReference type="EMBL" id="EXY75117.1"/>
    </source>
</evidence>
<dbReference type="InterPro" id="IPR013520">
    <property type="entry name" value="Ribonucl_H"/>
</dbReference>
<organism evidence="2 3">
    <name type="scientific">Bacteroides fragilis str. 3988T(B)14</name>
    <dbReference type="NCBI Taxonomy" id="1339315"/>
    <lineage>
        <taxon>Bacteria</taxon>
        <taxon>Pseudomonadati</taxon>
        <taxon>Bacteroidota</taxon>
        <taxon>Bacteroidia</taxon>
        <taxon>Bacteroidales</taxon>
        <taxon>Bacteroidaceae</taxon>
        <taxon>Bacteroides</taxon>
    </lineage>
</organism>
<dbReference type="CDD" id="cd06130">
    <property type="entry name" value="DNA_pol_III_epsilon_like"/>
    <property type="match status" value="1"/>
</dbReference>
<name>A0A015SY27_BACFG</name>
<proteinExistence type="predicted"/>
<keyword evidence="2" id="KW-0378">Hydrolase</keyword>
<dbReference type="Proteomes" id="UP000020529">
    <property type="component" value="Unassembled WGS sequence"/>
</dbReference>
<gene>
    <name evidence="2" type="ORF">M124_1050</name>
</gene>
<dbReference type="GO" id="GO:0003676">
    <property type="term" value="F:nucleic acid binding"/>
    <property type="evidence" value="ECO:0007669"/>
    <property type="project" value="InterPro"/>
</dbReference>
<dbReference type="Gene3D" id="3.30.420.10">
    <property type="entry name" value="Ribonuclease H-like superfamily/Ribonuclease H"/>
    <property type="match status" value="1"/>
</dbReference>
<dbReference type="RefSeq" id="WP_005785712.1">
    <property type="nucleotide sequence ID" value="NZ_JGCY01000247.1"/>
</dbReference>
<dbReference type="PANTHER" id="PTHR30231:SF42">
    <property type="entry name" value="EXONUCLEASE"/>
    <property type="match status" value="1"/>
</dbReference>
<evidence type="ECO:0000313" key="3">
    <source>
        <dbReference type="Proteomes" id="UP000020529"/>
    </source>
</evidence>
<keyword evidence="2" id="KW-0269">Exonuclease</keyword>
<dbReference type="Pfam" id="PF00929">
    <property type="entry name" value="RNase_T"/>
    <property type="match status" value="1"/>
</dbReference>
<evidence type="ECO:0000259" key="1">
    <source>
        <dbReference type="SMART" id="SM00479"/>
    </source>
</evidence>
<dbReference type="PATRIC" id="fig|1339315.3.peg.1846"/>
<dbReference type="GO" id="GO:0008408">
    <property type="term" value="F:3'-5' exonuclease activity"/>
    <property type="evidence" value="ECO:0007669"/>
    <property type="project" value="TreeGrafter"/>
</dbReference>
<dbReference type="PANTHER" id="PTHR30231">
    <property type="entry name" value="DNA POLYMERASE III SUBUNIT EPSILON"/>
    <property type="match status" value="1"/>
</dbReference>
<protein>
    <submittedName>
        <fullName evidence="2">Exonuclease family protein</fullName>
    </submittedName>
</protein>